<dbReference type="GO" id="GO:0009055">
    <property type="term" value="F:electron transfer activity"/>
    <property type="evidence" value="ECO:0007669"/>
    <property type="project" value="InterPro"/>
</dbReference>
<reference evidence="5 6" key="1">
    <citation type="submission" date="2018-07" db="EMBL/GenBank/DDBJ databases">
        <title>Genomic Encyclopedia of Type Strains, Phase IV (KMG-IV): sequencing the most valuable type-strain genomes for metagenomic binning, comparative biology and taxonomic classification.</title>
        <authorList>
            <person name="Goeker M."/>
        </authorList>
    </citation>
    <scope>NUCLEOTIDE SEQUENCE [LARGE SCALE GENOMIC DNA]</scope>
    <source>
        <strain evidence="5 6">DSM 21410</strain>
    </source>
</reference>
<protein>
    <submittedName>
        <fullName evidence="5">Electron transfer flavoprotein alpha subunit apoprotein</fullName>
    </submittedName>
</protein>
<evidence type="ECO:0000256" key="1">
    <source>
        <dbReference type="ARBA" id="ARBA00005817"/>
    </source>
</evidence>
<dbReference type="AlphaFoldDB" id="A0A369A0Z8"/>
<dbReference type="InterPro" id="IPR029035">
    <property type="entry name" value="DHS-like_NAD/FAD-binding_dom"/>
</dbReference>
<dbReference type="PIRSF" id="PIRSF000089">
    <property type="entry name" value="Electra_flavoP_a"/>
    <property type="match status" value="1"/>
</dbReference>
<comment type="caution">
    <text evidence="5">The sequence shown here is derived from an EMBL/GenBank/DDBJ whole genome shotgun (WGS) entry which is preliminary data.</text>
</comment>
<dbReference type="SUPFAM" id="SSF52467">
    <property type="entry name" value="DHS-like NAD/FAD-binding domain"/>
    <property type="match status" value="1"/>
</dbReference>
<dbReference type="GO" id="GO:0033539">
    <property type="term" value="P:fatty acid beta-oxidation using acyl-CoA dehydrogenase"/>
    <property type="evidence" value="ECO:0007669"/>
    <property type="project" value="TreeGrafter"/>
</dbReference>
<evidence type="ECO:0000313" key="5">
    <source>
        <dbReference type="EMBL" id="RCX02036.1"/>
    </source>
</evidence>
<evidence type="ECO:0000256" key="3">
    <source>
        <dbReference type="PIRSR" id="PIRSR000089-1"/>
    </source>
</evidence>
<keyword evidence="3" id="KW-0274">FAD</keyword>
<evidence type="ECO:0000259" key="4">
    <source>
        <dbReference type="SMART" id="SM00893"/>
    </source>
</evidence>
<feature type="binding site" evidence="3">
    <location>
        <begin position="263"/>
        <end position="270"/>
    </location>
    <ligand>
        <name>FAD</name>
        <dbReference type="ChEBI" id="CHEBI:57692"/>
    </ligand>
</feature>
<dbReference type="RefSeq" id="WP_037359979.1">
    <property type="nucleotide sequence ID" value="NZ_BHZF01000004.1"/>
</dbReference>
<dbReference type="Proteomes" id="UP000253517">
    <property type="component" value="Unassembled WGS sequence"/>
</dbReference>
<keyword evidence="3" id="KW-0285">Flavoprotein</keyword>
<dbReference type="PANTHER" id="PTHR43153">
    <property type="entry name" value="ELECTRON TRANSFER FLAVOPROTEIN ALPHA"/>
    <property type="match status" value="1"/>
</dbReference>
<organism evidence="5 6">
    <name type="scientific">Schleiferia thermophila</name>
    <dbReference type="NCBI Taxonomy" id="884107"/>
    <lineage>
        <taxon>Bacteria</taxon>
        <taxon>Pseudomonadati</taxon>
        <taxon>Bacteroidota</taxon>
        <taxon>Flavobacteriia</taxon>
        <taxon>Flavobacteriales</taxon>
        <taxon>Schleiferiaceae</taxon>
        <taxon>Schleiferia</taxon>
    </lineage>
</organism>
<dbReference type="InterPro" id="IPR014731">
    <property type="entry name" value="ETF_asu_C"/>
</dbReference>
<gene>
    <name evidence="5" type="ORF">DES35_1057</name>
</gene>
<evidence type="ECO:0000256" key="2">
    <source>
        <dbReference type="ARBA" id="ARBA00022982"/>
    </source>
</evidence>
<accession>A0A369A0Z8</accession>
<dbReference type="InterPro" id="IPR014730">
    <property type="entry name" value="ETF_a/b_N"/>
</dbReference>
<dbReference type="PANTHER" id="PTHR43153:SF1">
    <property type="entry name" value="ELECTRON TRANSFER FLAVOPROTEIN SUBUNIT ALPHA, MITOCHONDRIAL"/>
    <property type="match status" value="1"/>
</dbReference>
<feature type="binding site" evidence="3">
    <location>
        <position position="207"/>
    </location>
    <ligand>
        <name>FAD</name>
        <dbReference type="ChEBI" id="CHEBI:57692"/>
    </ligand>
</feature>
<dbReference type="InterPro" id="IPR001308">
    <property type="entry name" value="ETF_a/FixB"/>
</dbReference>
<keyword evidence="2" id="KW-0813">Transport</keyword>
<dbReference type="Pfam" id="PF01012">
    <property type="entry name" value="ETF"/>
    <property type="match status" value="1"/>
</dbReference>
<feature type="binding site" evidence="3">
    <location>
        <position position="284"/>
    </location>
    <ligand>
        <name>FAD</name>
        <dbReference type="ChEBI" id="CHEBI:57692"/>
    </ligand>
</feature>
<dbReference type="SUPFAM" id="SSF52402">
    <property type="entry name" value="Adenine nucleotide alpha hydrolases-like"/>
    <property type="match status" value="1"/>
</dbReference>
<dbReference type="SMART" id="SM00893">
    <property type="entry name" value="ETF"/>
    <property type="match status" value="1"/>
</dbReference>
<feature type="domain" description="Electron transfer flavoprotein alpha/beta-subunit N-terminal" evidence="4">
    <location>
        <begin position="3"/>
        <end position="194"/>
    </location>
</feature>
<dbReference type="GO" id="GO:0050660">
    <property type="term" value="F:flavin adenine dinucleotide binding"/>
    <property type="evidence" value="ECO:0007669"/>
    <property type="project" value="InterPro"/>
</dbReference>
<keyword evidence="2" id="KW-0249">Electron transport</keyword>
<proteinExistence type="inferred from homology"/>
<comment type="cofactor">
    <cofactor evidence="3">
        <name>FAD</name>
        <dbReference type="ChEBI" id="CHEBI:57692"/>
    </cofactor>
    <text evidence="3">Binds 1 FAD per dimer.</text>
</comment>
<name>A0A369A0Z8_9FLAO</name>
<dbReference type="Gene3D" id="3.40.50.1220">
    <property type="entry name" value="TPP-binding domain"/>
    <property type="match status" value="1"/>
</dbReference>
<dbReference type="EMBL" id="QPJS01000005">
    <property type="protein sequence ID" value="RCX02036.1"/>
    <property type="molecule type" value="Genomic_DNA"/>
</dbReference>
<sequence>MSVLVYVETWEGKLKKASYEAASYGARLASRLGTDAYAIVLNASDDASVLGKYGIKKTFSVKGEHFQHFHNYKYVEAIAHVAEQIQAKALVLSGTFTGKMVAPLLAVKINAALITNVVSDPQEVTPLTVKRSAFSNKGFVYYESQSEVNILSILPNALGVSESTGQGEVEEIVHTPETNIEIQIVEIDKVKGKVPLPEAEIVVSAGRGLKSPDNWGMIEELAEALGASTACSKPVSDMHWRPHSEHVGQTGITINPQLYIAIGISGAIQHLAGVSGSKTIVVINSDPEAPFFKAADYGVVGDAFKVVPALTEAIRKFKAQ</sequence>
<comment type="similarity">
    <text evidence="1">Belongs to the ETF alpha-subunit/FixB family.</text>
</comment>
<evidence type="ECO:0000313" key="6">
    <source>
        <dbReference type="Proteomes" id="UP000253517"/>
    </source>
</evidence>
<dbReference type="Pfam" id="PF00766">
    <property type="entry name" value="ETF_alpha"/>
    <property type="match status" value="1"/>
</dbReference>
<dbReference type="Gene3D" id="3.40.50.620">
    <property type="entry name" value="HUPs"/>
    <property type="match status" value="1"/>
</dbReference>
<dbReference type="InterPro" id="IPR014729">
    <property type="entry name" value="Rossmann-like_a/b/a_fold"/>
</dbReference>
<keyword evidence="6" id="KW-1185">Reference proteome</keyword>